<reference evidence="1" key="1">
    <citation type="submission" date="2022-07" db="EMBL/GenBank/DDBJ databases">
        <authorList>
            <consortium name="DAFM: The Division of Animal and Food Microbiology"/>
        </authorList>
    </citation>
    <scope>NUCLEOTIDE SEQUENCE</scope>
    <source>
        <strain evidence="1">19MO01SH01-2</strain>
    </source>
</reference>
<dbReference type="EMBL" id="ABLOJW010000001">
    <property type="protein sequence ID" value="EKT4090648.1"/>
    <property type="molecule type" value="Genomic_DNA"/>
</dbReference>
<protein>
    <submittedName>
        <fullName evidence="1">Uncharacterized protein</fullName>
    </submittedName>
</protein>
<evidence type="ECO:0000313" key="2">
    <source>
        <dbReference type="Proteomes" id="UP001218208"/>
    </source>
</evidence>
<evidence type="ECO:0000313" key="1">
    <source>
        <dbReference type="EMBL" id="EKT4090648.1"/>
    </source>
</evidence>
<name>A0AAI9BY38_STEMA</name>
<organism evidence="1 2">
    <name type="scientific">Stenotrophomonas maltophilia</name>
    <name type="common">Pseudomonas maltophilia</name>
    <name type="synonym">Xanthomonas maltophilia</name>
    <dbReference type="NCBI Taxonomy" id="40324"/>
    <lineage>
        <taxon>Bacteria</taxon>
        <taxon>Pseudomonadati</taxon>
        <taxon>Pseudomonadota</taxon>
        <taxon>Gammaproteobacteria</taxon>
        <taxon>Lysobacterales</taxon>
        <taxon>Lysobacteraceae</taxon>
        <taxon>Stenotrophomonas</taxon>
        <taxon>Stenotrophomonas maltophilia group</taxon>
    </lineage>
</organism>
<sequence length="246" mass="26256">MTAFNVVITATDALGSVERRSRLHVFDRGQLWAEIDNTAQMTLFGPAGSDLSVQAGRLNLQCGSTGTASRARFESVPAAKDCRALVGFVIPAGTGVRTDNVGLLLRTTSWQVTNDTYAYILGVGRRSATSFGVEFGRGSNAASGSFQQLQFVEVPGITESEVVVWLEVELIGSTLTVRRLDGTVVLTRSDSTHQAAGRVGVNYFRGSQGGPGLFTGFYFESLDPTSEYTDEAGDTYVDQAGIAYQG</sequence>
<dbReference type="Proteomes" id="UP001218208">
    <property type="component" value="Unassembled WGS sequence"/>
</dbReference>
<comment type="caution">
    <text evidence="1">The sequence shown here is derived from an EMBL/GenBank/DDBJ whole genome shotgun (WGS) entry which is preliminary data.</text>
</comment>
<gene>
    <name evidence="1" type="ORF">QEG23_000117</name>
</gene>
<accession>A0AAI9BY38</accession>
<proteinExistence type="predicted"/>
<dbReference type="AlphaFoldDB" id="A0AAI9BY38"/>